<feature type="domain" description="BAH" evidence="1">
    <location>
        <begin position="41"/>
        <end position="156"/>
    </location>
</feature>
<dbReference type="FunFam" id="2.30.30.490:FF:000017">
    <property type="entry name" value="Bromo-adjacent homology (BAH) domain-containing protein"/>
    <property type="match status" value="1"/>
</dbReference>
<keyword evidence="3" id="KW-1185">Reference proteome</keyword>
<dbReference type="InterPro" id="IPR001025">
    <property type="entry name" value="BAH_dom"/>
</dbReference>
<accession>A0A2G9FYV3</accession>
<dbReference type="InterPro" id="IPR043151">
    <property type="entry name" value="BAH_sf"/>
</dbReference>
<organism evidence="2 3">
    <name type="scientific">Handroanthus impetiginosus</name>
    <dbReference type="NCBI Taxonomy" id="429701"/>
    <lineage>
        <taxon>Eukaryota</taxon>
        <taxon>Viridiplantae</taxon>
        <taxon>Streptophyta</taxon>
        <taxon>Embryophyta</taxon>
        <taxon>Tracheophyta</taxon>
        <taxon>Spermatophyta</taxon>
        <taxon>Magnoliopsida</taxon>
        <taxon>eudicotyledons</taxon>
        <taxon>Gunneridae</taxon>
        <taxon>Pentapetalae</taxon>
        <taxon>asterids</taxon>
        <taxon>lamiids</taxon>
        <taxon>Lamiales</taxon>
        <taxon>Bignoniaceae</taxon>
        <taxon>Crescentiina</taxon>
        <taxon>Tabebuia alliance</taxon>
        <taxon>Handroanthus</taxon>
    </lineage>
</organism>
<evidence type="ECO:0000259" key="1">
    <source>
        <dbReference type="PROSITE" id="PS51038"/>
    </source>
</evidence>
<dbReference type="AlphaFoldDB" id="A0A2G9FYV3"/>
<dbReference type="Pfam" id="PF01426">
    <property type="entry name" value="BAH"/>
    <property type="match status" value="1"/>
</dbReference>
<dbReference type="GO" id="GO:0003723">
    <property type="term" value="F:RNA binding"/>
    <property type="evidence" value="ECO:0007669"/>
    <property type="project" value="TreeGrafter"/>
</dbReference>
<dbReference type="GO" id="GO:0003682">
    <property type="term" value="F:chromatin binding"/>
    <property type="evidence" value="ECO:0007669"/>
    <property type="project" value="InterPro"/>
</dbReference>
<dbReference type="OrthoDB" id="1896853at2759"/>
<evidence type="ECO:0000313" key="2">
    <source>
        <dbReference type="EMBL" id="PIM98243.1"/>
    </source>
</evidence>
<dbReference type="Proteomes" id="UP000231279">
    <property type="component" value="Unassembled WGS sequence"/>
</dbReference>
<sequence length="156" mass="18045">MPPSVEADQLEEPDFEWGKKKGVGGKKRDVQFYESFTYDGVDYDLYDCVYMYKQGEPVPYIGKIVKIWENPDKSKKIKVHWFFRPSEITYYLRDIEVLENELLFASGDGKGLADLNPLVVRLFCDLHNDSLDLITKSRALALLSSVAMVEIGYWMD</sequence>
<name>A0A2G9FYV3_9LAMI</name>
<protein>
    <recommendedName>
        <fullName evidence="1">BAH domain-containing protein</fullName>
    </recommendedName>
</protein>
<dbReference type="PANTHER" id="PTHR47073">
    <property type="entry name" value="PROTEIN ANTI-SILENCING 1"/>
    <property type="match status" value="1"/>
</dbReference>
<dbReference type="PROSITE" id="PS51038">
    <property type="entry name" value="BAH"/>
    <property type="match status" value="1"/>
</dbReference>
<dbReference type="Gene3D" id="2.30.30.490">
    <property type="match status" value="1"/>
</dbReference>
<dbReference type="STRING" id="429701.A0A2G9FYV3"/>
<dbReference type="PANTHER" id="PTHR47073:SF2">
    <property type="entry name" value="PROTEIN ANTI-SILENCING 1"/>
    <property type="match status" value="1"/>
</dbReference>
<gene>
    <name evidence="2" type="ORF">CDL12_29280</name>
</gene>
<evidence type="ECO:0000313" key="3">
    <source>
        <dbReference type="Proteomes" id="UP000231279"/>
    </source>
</evidence>
<dbReference type="EMBL" id="NKXS01008590">
    <property type="protein sequence ID" value="PIM98243.1"/>
    <property type="molecule type" value="Genomic_DNA"/>
</dbReference>
<comment type="caution">
    <text evidence="2">The sequence shown here is derived from an EMBL/GenBank/DDBJ whole genome shotgun (WGS) entry which is preliminary data.</text>
</comment>
<reference evidence="3" key="1">
    <citation type="journal article" date="2018" name="Gigascience">
        <title>Genome assembly of the Pink Ipe (Handroanthus impetiginosus, Bignoniaceae), a highly valued, ecologically keystone Neotropical timber forest tree.</title>
        <authorList>
            <person name="Silva-Junior O.B."/>
            <person name="Grattapaglia D."/>
            <person name="Novaes E."/>
            <person name="Collevatti R.G."/>
        </authorList>
    </citation>
    <scope>NUCLEOTIDE SEQUENCE [LARGE SCALE GENOMIC DNA]</scope>
    <source>
        <strain evidence="3">cv. UFG-1</strain>
    </source>
</reference>
<proteinExistence type="predicted"/>